<dbReference type="Proteomes" id="UP000004095">
    <property type="component" value="Unassembled WGS sequence"/>
</dbReference>
<sequence>MAWVGCLCCFTSCQKVIKSQAALYQWVHNDNHGLIKKKTVGQVRLSMKYLPPELLVSKELRGQYTNRKMVDSLLAQYKTGRTFLLNLTLSGEGDKASVQDILYKDAHSYGAYKQRVMEMNFNMAQYIRLKAGDKVMKPVIANMENTYSLTKGRNIYLVFAGDEASQQALKKAKKLDITFTDQLFETGIHHFVFDTNDLDNIPQVSYLHK</sequence>
<organism evidence="1 2">
    <name type="scientific">Microscilla marina ATCC 23134</name>
    <dbReference type="NCBI Taxonomy" id="313606"/>
    <lineage>
        <taxon>Bacteria</taxon>
        <taxon>Pseudomonadati</taxon>
        <taxon>Bacteroidota</taxon>
        <taxon>Cytophagia</taxon>
        <taxon>Cytophagales</taxon>
        <taxon>Microscillaceae</taxon>
        <taxon>Microscilla</taxon>
    </lineage>
</organism>
<proteinExistence type="predicted"/>
<dbReference type="EMBL" id="AAWS01000005">
    <property type="protein sequence ID" value="EAY30928.1"/>
    <property type="molecule type" value="Genomic_DNA"/>
</dbReference>
<evidence type="ECO:0000313" key="2">
    <source>
        <dbReference type="Proteomes" id="UP000004095"/>
    </source>
</evidence>
<reference evidence="1 2" key="1">
    <citation type="submission" date="2007-01" db="EMBL/GenBank/DDBJ databases">
        <authorList>
            <person name="Haygood M."/>
            <person name="Podell S."/>
            <person name="Anderson C."/>
            <person name="Hopkinson B."/>
            <person name="Roe K."/>
            <person name="Barbeau K."/>
            <person name="Gaasterland T."/>
            <person name="Ferriera S."/>
            <person name="Johnson J."/>
            <person name="Kravitz S."/>
            <person name="Beeson K."/>
            <person name="Sutton G."/>
            <person name="Rogers Y.-H."/>
            <person name="Friedman R."/>
            <person name="Frazier M."/>
            <person name="Venter J.C."/>
        </authorList>
    </citation>
    <scope>NUCLEOTIDE SEQUENCE [LARGE SCALE GENOMIC DNA]</scope>
    <source>
        <strain evidence="1 2">ATCC 23134</strain>
    </source>
</reference>
<gene>
    <name evidence="1" type="ORF">M23134_01252</name>
</gene>
<name>A1ZG04_MICM2</name>
<dbReference type="OrthoDB" id="1421300at2"/>
<accession>A1ZG04</accession>
<keyword evidence="2" id="KW-1185">Reference proteome</keyword>
<comment type="caution">
    <text evidence="1">The sequence shown here is derived from an EMBL/GenBank/DDBJ whole genome shotgun (WGS) entry which is preliminary data.</text>
</comment>
<dbReference type="AlphaFoldDB" id="A1ZG04"/>
<dbReference type="eggNOG" id="ENOG50331EV">
    <property type="taxonomic scope" value="Bacteria"/>
</dbReference>
<evidence type="ECO:0000313" key="1">
    <source>
        <dbReference type="EMBL" id="EAY30928.1"/>
    </source>
</evidence>
<protein>
    <submittedName>
        <fullName evidence="1">Uncharacterized protein</fullName>
    </submittedName>
</protein>